<dbReference type="InterPro" id="IPR017956">
    <property type="entry name" value="AT_hook_DNA-bd_motif"/>
</dbReference>
<protein>
    <submittedName>
        <fullName evidence="2">Putative SimX4 homolog</fullName>
    </submittedName>
</protein>
<dbReference type="GO" id="GO:0003677">
    <property type="term" value="F:DNA binding"/>
    <property type="evidence" value="ECO:0007669"/>
    <property type="project" value="InterPro"/>
</dbReference>
<sequence>EQPPAPAGHERPARQPQRERGPGPRPAPDPPGRLADRRRRRRRPRRDHHLGAGGPRRALHEGHLGARQPRAVDPARRRGRPRRPGALRPPRRRLPRPRRPHARGPVAGVGGQPGGWTGRPGARVPDVPALRLLRAPALDPRGLVERGRARGRPRRRGGGHRRDPHVLRPVPGRRGLVRRPRRDDRGAPRRAPGGDADRAGQPLAADPDADPHPAPPRVRPVVRHDRDGRLARPSRRGGRRLRAPAHPAHHRRGRGALRGGVGGVPEGVAAPRDRPRGAAGDPDRRRPRRPRPVHRLGGRAARAVGPLV</sequence>
<name>A0A6J4IDT5_9PSEU</name>
<dbReference type="PRINTS" id="PR00929">
    <property type="entry name" value="ATHOOK"/>
</dbReference>
<proteinExistence type="predicted"/>
<feature type="compositionally biased region" description="Low complexity" evidence="1">
    <location>
        <begin position="128"/>
        <end position="141"/>
    </location>
</feature>
<feature type="non-terminal residue" evidence="2">
    <location>
        <position position="1"/>
    </location>
</feature>
<gene>
    <name evidence="2" type="ORF">AVDCRST_MAG54-1826</name>
</gene>
<evidence type="ECO:0000313" key="2">
    <source>
        <dbReference type="EMBL" id="CAA9247591.1"/>
    </source>
</evidence>
<feature type="region of interest" description="Disordered" evidence="1">
    <location>
        <begin position="1"/>
        <end position="308"/>
    </location>
</feature>
<feature type="compositionally biased region" description="Gly residues" evidence="1">
    <location>
        <begin position="107"/>
        <end position="118"/>
    </location>
</feature>
<feature type="compositionally biased region" description="Basic and acidic residues" evidence="1">
    <location>
        <begin position="8"/>
        <end position="22"/>
    </location>
</feature>
<dbReference type="EMBL" id="CADCTH010000245">
    <property type="protein sequence ID" value="CAA9247591.1"/>
    <property type="molecule type" value="Genomic_DNA"/>
</dbReference>
<feature type="compositionally biased region" description="Basic residues" evidence="1">
    <location>
        <begin position="285"/>
        <end position="297"/>
    </location>
</feature>
<evidence type="ECO:0000256" key="1">
    <source>
        <dbReference type="SAM" id="MobiDB-lite"/>
    </source>
</evidence>
<feature type="compositionally biased region" description="Gly residues" evidence="1">
    <location>
        <begin position="256"/>
        <end position="265"/>
    </location>
</feature>
<accession>A0A6J4IDT5</accession>
<feature type="compositionally biased region" description="Basic residues" evidence="1">
    <location>
        <begin position="149"/>
        <end position="159"/>
    </location>
</feature>
<feature type="compositionally biased region" description="Basic residues" evidence="1">
    <location>
        <begin position="232"/>
        <end position="255"/>
    </location>
</feature>
<feature type="compositionally biased region" description="Basic and acidic residues" evidence="1">
    <location>
        <begin position="271"/>
        <end position="284"/>
    </location>
</feature>
<reference evidence="2" key="1">
    <citation type="submission" date="2020-02" db="EMBL/GenBank/DDBJ databases">
        <authorList>
            <person name="Meier V. D."/>
        </authorList>
    </citation>
    <scope>NUCLEOTIDE SEQUENCE</scope>
    <source>
        <strain evidence="2">AVDCRST_MAG54</strain>
    </source>
</reference>
<organism evidence="2">
    <name type="scientific">uncultured Actinomycetospora sp</name>
    <dbReference type="NCBI Taxonomy" id="1135996"/>
    <lineage>
        <taxon>Bacteria</taxon>
        <taxon>Bacillati</taxon>
        <taxon>Actinomycetota</taxon>
        <taxon>Actinomycetes</taxon>
        <taxon>Pseudonocardiales</taxon>
        <taxon>Pseudonocardiaceae</taxon>
        <taxon>Actinomycetospora</taxon>
        <taxon>environmental samples</taxon>
    </lineage>
</organism>
<dbReference type="AlphaFoldDB" id="A0A6J4IDT5"/>
<feature type="compositionally biased region" description="Basic residues" evidence="1">
    <location>
        <begin position="36"/>
        <end position="48"/>
    </location>
</feature>
<feature type="non-terminal residue" evidence="2">
    <location>
        <position position="308"/>
    </location>
</feature>
<feature type="compositionally biased region" description="Basic residues" evidence="1">
    <location>
        <begin position="77"/>
        <end position="102"/>
    </location>
</feature>